<evidence type="ECO:0000313" key="1">
    <source>
        <dbReference type="EMBL" id="ALG06206.1"/>
    </source>
</evidence>
<dbReference type="SUPFAM" id="SSF48452">
    <property type="entry name" value="TPR-like"/>
    <property type="match status" value="1"/>
</dbReference>
<dbReference type="Gene3D" id="1.25.40.10">
    <property type="entry name" value="Tetratricopeptide repeat domain"/>
    <property type="match status" value="1"/>
</dbReference>
<keyword evidence="2" id="KW-1185">Reference proteome</keyword>
<dbReference type="InterPro" id="IPR011990">
    <property type="entry name" value="TPR-like_helical_dom_sf"/>
</dbReference>
<protein>
    <recommendedName>
        <fullName evidence="3">Transcriptional regulator</fullName>
    </recommendedName>
</protein>
<dbReference type="EMBL" id="CP012752">
    <property type="protein sequence ID" value="ALG06206.1"/>
    <property type="molecule type" value="Genomic_DNA"/>
</dbReference>
<reference evidence="1 2" key="1">
    <citation type="submission" date="2015-07" db="EMBL/GenBank/DDBJ databases">
        <title>Genome sequencing of Kibdelosporangium phytohabitans.</title>
        <authorList>
            <person name="Qin S."/>
            <person name="Xing K."/>
        </authorList>
    </citation>
    <scope>NUCLEOTIDE SEQUENCE [LARGE SCALE GENOMIC DNA]</scope>
    <source>
        <strain evidence="1 2">KLBMP1111</strain>
    </source>
</reference>
<organism evidence="1 2">
    <name type="scientific">Kibdelosporangium phytohabitans</name>
    <dbReference type="NCBI Taxonomy" id="860235"/>
    <lineage>
        <taxon>Bacteria</taxon>
        <taxon>Bacillati</taxon>
        <taxon>Actinomycetota</taxon>
        <taxon>Actinomycetes</taxon>
        <taxon>Pseudonocardiales</taxon>
        <taxon>Pseudonocardiaceae</taxon>
        <taxon>Kibdelosporangium</taxon>
    </lineage>
</organism>
<name>A0A0N9HP86_9PSEU</name>
<gene>
    <name evidence="1" type="ORF">AOZ06_04035</name>
</gene>
<proteinExistence type="predicted"/>
<dbReference type="KEGG" id="kphy:AOZ06_04035"/>
<evidence type="ECO:0000313" key="2">
    <source>
        <dbReference type="Proteomes" id="UP000063699"/>
    </source>
</evidence>
<dbReference type="Proteomes" id="UP000063699">
    <property type="component" value="Chromosome"/>
</dbReference>
<accession>A0A0N9HP86</accession>
<dbReference type="STRING" id="860235.AOZ06_04035"/>
<evidence type="ECO:0008006" key="3">
    <source>
        <dbReference type="Google" id="ProtNLM"/>
    </source>
</evidence>
<sequence length="384" mass="41896">MPQFVAEALSRRLGRFISPAEAGLTDVSTDGELPVEKTSGVHTLRDLVMADLDPRRSALRELPFRAALAVAPGWPGGVPLTSPTVIDQGEAANVRVLTSMTSAFAVADQMLGGGNTRFAVVAYLASDVLAQPFPGATNCGSRARVSAAAALTQLIGFMSFDNLHHNLAQRYYRAALQLAQEANDVSRRVVILHDMSVQAHFLGHYQYAAQLAEAAIPQTCAPTPPCVRAALLGQAAVCHAALANRRQAFRALTNAEKSLLQCDPGGQSGDSSGLADLEHRTGLVMAYLRHFRHAETALADSLRRRPEVQRRSRMLTTYQLAEVQLGRSHMEQACVTWQRFLSEYPYISSARISVLFTRFRASLQKHRDNAIVQRVLHQASEMVT</sequence>
<dbReference type="AlphaFoldDB" id="A0A0N9HP86"/>